<keyword evidence="6 8" id="KW-1133">Transmembrane helix</keyword>
<keyword evidence="4" id="KW-1003">Cell membrane</keyword>
<evidence type="ECO:0000256" key="7">
    <source>
        <dbReference type="ARBA" id="ARBA00023136"/>
    </source>
</evidence>
<evidence type="ECO:0000256" key="2">
    <source>
        <dbReference type="ARBA" id="ARBA00007783"/>
    </source>
</evidence>
<evidence type="ECO:0000313" key="10">
    <source>
        <dbReference type="EMBL" id="MDY0873929.1"/>
    </source>
</evidence>
<dbReference type="PANTHER" id="PTHR30294">
    <property type="entry name" value="MEMBRANE COMPONENT OF ABC TRANSPORTER YHHJ-RELATED"/>
    <property type="match status" value="1"/>
</dbReference>
<evidence type="ECO:0000256" key="1">
    <source>
        <dbReference type="ARBA" id="ARBA00004651"/>
    </source>
</evidence>
<dbReference type="Pfam" id="PF12698">
    <property type="entry name" value="ABC2_membrane_3"/>
    <property type="match status" value="1"/>
</dbReference>
<gene>
    <name evidence="10" type="ORF">SMD31_18455</name>
</gene>
<keyword evidence="7 8" id="KW-0472">Membrane</keyword>
<dbReference type="Proteomes" id="UP001271769">
    <property type="component" value="Unassembled WGS sequence"/>
</dbReference>
<comment type="similarity">
    <text evidence="2">Belongs to the ABC-2 integral membrane protein family.</text>
</comment>
<comment type="subcellular location">
    <subcellularLocation>
        <location evidence="1">Cell membrane</location>
        <topology evidence="1">Multi-pass membrane protein</topology>
    </subcellularLocation>
</comment>
<evidence type="ECO:0000259" key="9">
    <source>
        <dbReference type="PROSITE" id="PS51012"/>
    </source>
</evidence>
<accession>A0ABU5E2T9</accession>
<sequence>MGNARLTRWFANVYRLGVKELMSLARDPVLLTLMLFCFTFSVYSVAHGVRTEVRNAAVAVIDGDGSQVSRRIVQALQPPYFLPPILIDRSQADAGLDRGAFTFVLDLPPGLESDLTAGRQPTIGLAVDATAMTQAGVGTTYISNIIDREVTAFLGQSATSSLVPVEVVIRAYFNPNFDSAWFMSVMQVVQNVTILSIILVGAAVIRERERGTIEHLLVMPVTASEIAAAKIWANGLVILVSVALSLHFVVQLWLGVPILGSVPLFLTAAAIYLFATTALGVLLATIANSMPQFAMMAIPCFVVMNLLSGATTPIESMPQFFQVVMKVLPSTHFVAAAQAVLYRGAGADIIWPQMLLMAGEGAVFLALALSRFRLMLARQG</sequence>
<evidence type="ECO:0000256" key="3">
    <source>
        <dbReference type="ARBA" id="ARBA00022448"/>
    </source>
</evidence>
<dbReference type="RefSeq" id="WP_320502399.1">
    <property type="nucleotide sequence ID" value="NZ_JAXCLX010000003.1"/>
</dbReference>
<feature type="transmembrane region" description="Helical" evidence="8">
    <location>
        <begin position="226"/>
        <end position="250"/>
    </location>
</feature>
<keyword evidence="11" id="KW-1185">Reference proteome</keyword>
<protein>
    <submittedName>
        <fullName evidence="10">ABC transporter permease</fullName>
    </submittedName>
</protein>
<dbReference type="InterPro" id="IPR013525">
    <property type="entry name" value="ABC2_TM"/>
</dbReference>
<organism evidence="10 11">
    <name type="scientific">Dongia rigui</name>
    <dbReference type="NCBI Taxonomy" id="940149"/>
    <lineage>
        <taxon>Bacteria</taxon>
        <taxon>Pseudomonadati</taxon>
        <taxon>Pseudomonadota</taxon>
        <taxon>Alphaproteobacteria</taxon>
        <taxon>Rhodospirillales</taxon>
        <taxon>Dongiaceae</taxon>
        <taxon>Dongia</taxon>
    </lineage>
</organism>
<keyword evidence="3" id="KW-0813">Transport</keyword>
<evidence type="ECO:0000256" key="8">
    <source>
        <dbReference type="SAM" id="Phobius"/>
    </source>
</evidence>
<feature type="transmembrane region" description="Helical" evidence="8">
    <location>
        <begin position="293"/>
        <end position="314"/>
    </location>
</feature>
<feature type="transmembrane region" description="Helical" evidence="8">
    <location>
        <begin position="29"/>
        <end position="46"/>
    </location>
</feature>
<comment type="caution">
    <text evidence="10">The sequence shown here is derived from an EMBL/GenBank/DDBJ whole genome shotgun (WGS) entry which is preliminary data.</text>
</comment>
<evidence type="ECO:0000313" key="11">
    <source>
        <dbReference type="Proteomes" id="UP001271769"/>
    </source>
</evidence>
<reference evidence="10 11" key="1">
    <citation type="journal article" date="2013" name="Antonie Van Leeuwenhoek">
        <title>Dongia rigui sp. nov., isolated from freshwater of a large wetland in Korea.</title>
        <authorList>
            <person name="Baik K.S."/>
            <person name="Hwang Y.M."/>
            <person name="Choi J.S."/>
            <person name="Kwon J."/>
            <person name="Seong C.N."/>
        </authorList>
    </citation>
    <scope>NUCLEOTIDE SEQUENCE [LARGE SCALE GENOMIC DNA]</scope>
    <source>
        <strain evidence="10 11">04SU4-P</strain>
    </source>
</reference>
<dbReference type="PROSITE" id="PS51012">
    <property type="entry name" value="ABC_TM2"/>
    <property type="match status" value="1"/>
</dbReference>
<evidence type="ECO:0000256" key="6">
    <source>
        <dbReference type="ARBA" id="ARBA00022989"/>
    </source>
</evidence>
<feature type="domain" description="ABC transmembrane type-2" evidence="9">
    <location>
        <begin position="139"/>
        <end position="375"/>
    </location>
</feature>
<dbReference type="Gene3D" id="3.40.1710.10">
    <property type="entry name" value="abc type-2 transporter like domain"/>
    <property type="match status" value="1"/>
</dbReference>
<feature type="transmembrane region" description="Helical" evidence="8">
    <location>
        <begin position="180"/>
        <end position="205"/>
    </location>
</feature>
<dbReference type="InterPro" id="IPR047817">
    <property type="entry name" value="ABC2_TM_bact-type"/>
</dbReference>
<dbReference type="InterPro" id="IPR051449">
    <property type="entry name" value="ABC-2_transporter_component"/>
</dbReference>
<feature type="transmembrane region" description="Helical" evidence="8">
    <location>
        <begin position="349"/>
        <end position="369"/>
    </location>
</feature>
<dbReference type="EMBL" id="JAXCLX010000003">
    <property type="protein sequence ID" value="MDY0873929.1"/>
    <property type="molecule type" value="Genomic_DNA"/>
</dbReference>
<proteinExistence type="inferred from homology"/>
<name>A0ABU5E2T9_9PROT</name>
<evidence type="ECO:0000256" key="5">
    <source>
        <dbReference type="ARBA" id="ARBA00022692"/>
    </source>
</evidence>
<dbReference type="PANTHER" id="PTHR30294:SF47">
    <property type="entry name" value="INNER MEMBRANE TRANSPORT PERMEASE YHHJ"/>
    <property type="match status" value="1"/>
</dbReference>
<evidence type="ECO:0000256" key="4">
    <source>
        <dbReference type="ARBA" id="ARBA00022475"/>
    </source>
</evidence>
<keyword evidence="5 8" id="KW-0812">Transmembrane</keyword>
<feature type="transmembrane region" description="Helical" evidence="8">
    <location>
        <begin position="262"/>
        <end position="286"/>
    </location>
</feature>